<keyword evidence="1" id="KW-0732">Signal</keyword>
<protein>
    <submittedName>
        <fullName evidence="2">Uncharacterized protein</fullName>
    </submittedName>
</protein>
<dbReference type="AlphaFoldDB" id="A0A1Z3N3T0"/>
<organism evidence="2 3">
    <name type="scientific">Bdellovibrio bacteriovorus</name>
    <dbReference type="NCBI Taxonomy" id="959"/>
    <lineage>
        <taxon>Bacteria</taxon>
        <taxon>Pseudomonadati</taxon>
        <taxon>Bdellovibrionota</taxon>
        <taxon>Bdellovibrionia</taxon>
        <taxon>Bdellovibrionales</taxon>
        <taxon>Pseudobdellovibrionaceae</taxon>
        <taxon>Bdellovibrio</taxon>
    </lineage>
</organism>
<feature type="chain" id="PRO_5012441710" evidence="1">
    <location>
        <begin position="28"/>
        <end position="339"/>
    </location>
</feature>
<name>A0A1Z3N3T0_BDEBC</name>
<gene>
    <name evidence="2" type="ORF">B9G79_00415</name>
</gene>
<dbReference type="OrthoDB" id="5296036at2"/>
<dbReference type="EMBL" id="CP020946">
    <property type="protein sequence ID" value="ASD62133.1"/>
    <property type="molecule type" value="Genomic_DNA"/>
</dbReference>
<sequence>MHSYVHGGTVKSLIFLSLMGLSLSAAANIADYEKASKQFACINQVNMATMDMGFGTEPDGAAFAIGTDGKTNVLDSGKIVSRETKDGVETIVYKAKVVTGFKDGKPVFETDRKTVAIRRDDQGRVVAVNKDMNLKTQIQNRDAYLKTEWGKHAKGNYPLIKGTESTFTYEGDSCDVAQSVYMQMQDENSKVESKVTYDKVFCDRMKPMISKMGSQNAAQCGNLIGMAQGAFDQRNAELAKEGKSMAGGAFGMYANPYGGAPSSNAKTKQAAQSSAFNIGGAIAMCASMADGGMGMMGGYYGTGMGGIMGGTGGIVGTGGIGGSVPAKAKTNQKDAKGTK</sequence>
<accession>A0A1Z3N3T0</accession>
<reference evidence="2 3" key="1">
    <citation type="submission" date="2017-04" db="EMBL/GenBank/DDBJ databases">
        <title>Whole genome sequence of Bdellovibrio bacteriovorus strain SSB218315.</title>
        <authorList>
            <person name="Oyedara O."/>
            <person name="Rodriguez-Perez M.A."/>
        </authorList>
    </citation>
    <scope>NUCLEOTIDE SEQUENCE [LARGE SCALE GENOMIC DNA]</scope>
    <source>
        <strain evidence="2 3">SSB218315</strain>
    </source>
</reference>
<evidence type="ECO:0000313" key="3">
    <source>
        <dbReference type="Proteomes" id="UP000197003"/>
    </source>
</evidence>
<evidence type="ECO:0000256" key="1">
    <source>
        <dbReference type="SAM" id="SignalP"/>
    </source>
</evidence>
<proteinExistence type="predicted"/>
<evidence type="ECO:0000313" key="2">
    <source>
        <dbReference type="EMBL" id="ASD62133.1"/>
    </source>
</evidence>
<feature type="signal peptide" evidence="1">
    <location>
        <begin position="1"/>
        <end position="27"/>
    </location>
</feature>
<dbReference type="Proteomes" id="UP000197003">
    <property type="component" value="Chromosome"/>
</dbReference>